<evidence type="ECO:0000313" key="4">
    <source>
        <dbReference type="Proteomes" id="UP000193986"/>
    </source>
</evidence>
<dbReference type="InParanoid" id="A0A1Y2BLL5"/>
<proteinExistence type="predicted"/>
<dbReference type="GO" id="GO:0005739">
    <property type="term" value="C:mitochondrion"/>
    <property type="evidence" value="ECO:0007669"/>
    <property type="project" value="TreeGrafter"/>
</dbReference>
<dbReference type="OrthoDB" id="16816at2759"/>
<dbReference type="GO" id="GO:0008168">
    <property type="term" value="F:methyltransferase activity"/>
    <property type="evidence" value="ECO:0007669"/>
    <property type="project" value="UniProtKB-KW"/>
</dbReference>
<dbReference type="Proteomes" id="UP000193986">
    <property type="component" value="Unassembled WGS sequence"/>
</dbReference>
<dbReference type="STRING" id="71784.A0A1Y2BLL5"/>
<keyword evidence="4" id="KW-1185">Reference proteome</keyword>
<dbReference type="Pfam" id="PF13489">
    <property type="entry name" value="Methyltransf_23"/>
    <property type="match status" value="1"/>
</dbReference>
<dbReference type="GO" id="GO:0032259">
    <property type="term" value="P:methylation"/>
    <property type="evidence" value="ECO:0007669"/>
    <property type="project" value="UniProtKB-KW"/>
</dbReference>
<organism evidence="3 4">
    <name type="scientific">Naematelia encephala</name>
    <dbReference type="NCBI Taxonomy" id="71784"/>
    <lineage>
        <taxon>Eukaryota</taxon>
        <taxon>Fungi</taxon>
        <taxon>Dikarya</taxon>
        <taxon>Basidiomycota</taxon>
        <taxon>Agaricomycotina</taxon>
        <taxon>Tremellomycetes</taxon>
        <taxon>Tremellales</taxon>
        <taxon>Naemateliaceae</taxon>
        <taxon>Naematelia</taxon>
    </lineage>
</organism>
<name>A0A1Y2BLL5_9TREE</name>
<dbReference type="InterPro" id="IPR029063">
    <property type="entry name" value="SAM-dependent_MTases_sf"/>
</dbReference>
<dbReference type="SUPFAM" id="SSF53335">
    <property type="entry name" value="S-adenosyl-L-methionine-dependent methyltransferases"/>
    <property type="match status" value="1"/>
</dbReference>
<reference evidence="3 4" key="1">
    <citation type="submission" date="2016-07" db="EMBL/GenBank/DDBJ databases">
        <title>Pervasive Adenine N6-methylation of Active Genes in Fungi.</title>
        <authorList>
            <consortium name="DOE Joint Genome Institute"/>
            <person name="Mondo S.J."/>
            <person name="Dannebaum R.O."/>
            <person name="Kuo R.C."/>
            <person name="Labutti K."/>
            <person name="Haridas S."/>
            <person name="Kuo A."/>
            <person name="Salamov A."/>
            <person name="Ahrendt S.R."/>
            <person name="Lipzen A."/>
            <person name="Sullivan W."/>
            <person name="Andreopoulos W.B."/>
            <person name="Clum A."/>
            <person name="Lindquist E."/>
            <person name="Daum C."/>
            <person name="Ramamoorthy G.K."/>
            <person name="Gryganskyi A."/>
            <person name="Culley D."/>
            <person name="Magnuson J.K."/>
            <person name="James T.Y."/>
            <person name="O'Malley M.A."/>
            <person name="Stajich J.E."/>
            <person name="Spatafora J.W."/>
            <person name="Visel A."/>
            <person name="Grigoriev I.V."/>
        </authorList>
    </citation>
    <scope>NUCLEOTIDE SEQUENCE [LARGE SCALE GENOMIC DNA]</scope>
    <source>
        <strain evidence="3 4">68-887.2</strain>
    </source>
</reference>
<dbReference type="PANTHER" id="PTHR13090:SF1">
    <property type="entry name" value="ARGININE-HYDROXYLASE NDUFAF5, MITOCHONDRIAL"/>
    <property type="match status" value="1"/>
</dbReference>
<gene>
    <name evidence="3" type="ORF">BCR39DRAFT_511310</name>
</gene>
<dbReference type="PANTHER" id="PTHR13090">
    <property type="entry name" value="ARGININE-HYDROXYLASE NDUFAF5, MITOCHONDRIAL"/>
    <property type="match status" value="1"/>
</dbReference>
<evidence type="ECO:0000256" key="2">
    <source>
        <dbReference type="ARBA" id="ARBA00022679"/>
    </source>
</evidence>
<dbReference type="Gene3D" id="3.40.50.150">
    <property type="entry name" value="Vaccinia Virus protein VP39"/>
    <property type="match status" value="1"/>
</dbReference>
<accession>A0A1Y2BLL5</accession>
<sequence>MSDCSFRFPFVLYESLSPSRGICISVSPSTSLLHWSDRHNMMRGVESALRPLLLTTVSHQYRSRSLHLPFSLPLPLPLCRSYATLSPTTPPPQAAYQVFDEPSKATQRDRAIARIRQHSASSTAEDLGVVDYLREEIAERLIERVEDLRVPPTSILDLSGHAGQLTRAMQEVLGEGISEEGIDTENEQIGKRDYRIVEPSGAALHRDPDDSFLAPIKRIQASPSELLAHPHIASLRDTVDCVVSGGGLHWVGDIVGCLTQIRHLLKQDGVFIGAVLGGDTLFELRTSLQLAEQERRGGIANRVSPMITPTDAPSLLNRAGFTLTTVDVEDLTVQYPSIWELMGDLRDMGESNAILGRRAQVSRDVLIAADAIYRELYGNEEGIPATFQIVWMIGWKPGPTEPKPLERGSAKTSLKDVL</sequence>
<protein>
    <recommendedName>
        <fullName evidence="5">S-adenosyl-L-methionine-dependent methyltransferase</fullName>
    </recommendedName>
</protein>
<evidence type="ECO:0008006" key="5">
    <source>
        <dbReference type="Google" id="ProtNLM"/>
    </source>
</evidence>
<keyword evidence="1" id="KW-0489">Methyltransferase</keyword>
<dbReference type="GO" id="GO:0032981">
    <property type="term" value="P:mitochondrial respiratory chain complex I assembly"/>
    <property type="evidence" value="ECO:0007669"/>
    <property type="project" value="TreeGrafter"/>
</dbReference>
<evidence type="ECO:0000313" key="3">
    <source>
        <dbReference type="EMBL" id="ORY35649.1"/>
    </source>
</evidence>
<evidence type="ECO:0000256" key="1">
    <source>
        <dbReference type="ARBA" id="ARBA00022603"/>
    </source>
</evidence>
<dbReference type="EMBL" id="MCFC01000001">
    <property type="protein sequence ID" value="ORY35649.1"/>
    <property type="molecule type" value="Genomic_DNA"/>
</dbReference>
<comment type="caution">
    <text evidence="3">The sequence shown here is derived from an EMBL/GenBank/DDBJ whole genome shotgun (WGS) entry which is preliminary data.</text>
</comment>
<keyword evidence="2" id="KW-0808">Transferase</keyword>
<dbReference type="AlphaFoldDB" id="A0A1Y2BLL5"/>
<dbReference type="InterPro" id="IPR050602">
    <property type="entry name" value="Malonyl-ACP_OMT"/>
</dbReference>